<proteinExistence type="predicted"/>
<dbReference type="Proteomes" id="UP000004995">
    <property type="component" value="Unassembled WGS sequence"/>
</dbReference>
<keyword evidence="3" id="KW-1185">Reference proteome</keyword>
<organism evidence="2 3">
    <name type="scientific">Setaria italica</name>
    <name type="common">Foxtail millet</name>
    <name type="synonym">Panicum italicum</name>
    <dbReference type="NCBI Taxonomy" id="4555"/>
    <lineage>
        <taxon>Eukaryota</taxon>
        <taxon>Viridiplantae</taxon>
        <taxon>Streptophyta</taxon>
        <taxon>Embryophyta</taxon>
        <taxon>Tracheophyta</taxon>
        <taxon>Spermatophyta</taxon>
        <taxon>Magnoliopsida</taxon>
        <taxon>Liliopsida</taxon>
        <taxon>Poales</taxon>
        <taxon>Poaceae</taxon>
        <taxon>PACMAD clade</taxon>
        <taxon>Panicoideae</taxon>
        <taxon>Panicodae</taxon>
        <taxon>Paniceae</taxon>
        <taxon>Cenchrinae</taxon>
        <taxon>Setaria</taxon>
    </lineage>
</organism>
<dbReference type="HOGENOM" id="CLU_3225577_0_0_1"/>
<reference evidence="2" key="2">
    <citation type="submission" date="2018-08" db="UniProtKB">
        <authorList>
            <consortium name="EnsemblPlants"/>
        </authorList>
    </citation>
    <scope>IDENTIFICATION</scope>
    <source>
        <strain evidence="2">Yugu1</strain>
    </source>
</reference>
<dbReference type="EMBL" id="AGNK02004369">
    <property type="status" value="NOT_ANNOTATED_CDS"/>
    <property type="molecule type" value="Genomic_DNA"/>
</dbReference>
<dbReference type="Gramene" id="KQK97496">
    <property type="protein sequence ID" value="KQK97496"/>
    <property type="gene ID" value="SETIT_013093mg"/>
</dbReference>
<dbReference type="AlphaFoldDB" id="K3YFS5"/>
<dbReference type="InParanoid" id="K3YFS5"/>
<evidence type="ECO:0000256" key="1">
    <source>
        <dbReference type="SAM" id="MobiDB-lite"/>
    </source>
</evidence>
<protein>
    <submittedName>
        <fullName evidence="2">Uncharacterized protein</fullName>
    </submittedName>
</protein>
<name>K3YFS5_SETIT</name>
<reference evidence="3" key="1">
    <citation type="journal article" date="2012" name="Nat. Biotechnol.">
        <title>Reference genome sequence of the model plant Setaria.</title>
        <authorList>
            <person name="Bennetzen J.L."/>
            <person name="Schmutz J."/>
            <person name="Wang H."/>
            <person name="Percifield R."/>
            <person name="Hawkins J."/>
            <person name="Pontaroli A.C."/>
            <person name="Estep M."/>
            <person name="Feng L."/>
            <person name="Vaughn J.N."/>
            <person name="Grimwood J."/>
            <person name="Jenkins J."/>
            <person name="Barry K."/>
            <person name="Lindquist E."/>
            <person name="Hellsten U."/>
            <person name="Deshpande S."/>
            <person name="Wang X."/>
            <person name="Wu X."/>
            <person name="Mitros T."/>
            <person name="Triplett J."/>
            <person name="Yang X."/>
            <person name="Ye C.Y."/>
            <person name="Mauro-Herrera M."/>
            <person name="Wang L."/>
            <person name="Li P."/>
            <person name="Sharma M."/>
            <person name="Sharma R."/>
            <person name="Ronald P.C."/>
            <person name="Panaud O."/>
            <person name="Kellogg E.A."/>
            <person name="Brutnell T.P."/>
            <person name="Doust A.N."/>
            <person name="Tuskan G.A."/>
            <person name="Rokhsar D."/>
            <person name="Devos K.M."/>
        </authorList>
    </citation>
    <scope>NUCLEOTIDE SEQUENCE [LARGE SCALE GENOMIC DNA]</scope>
    <source>
        <strain evidence="3">cv. Yugu1</strain>
    </source>
</reference>
<evidence type="ECO:0000313" key="2">
    <source>
        <dbReference type="EnsemblPlants" id="KQK97496"/>
    </source>
</evidence>
<sequence length="44" mass="4580">MITDGRMDGDSPSCSMAPPMPSSPPCLWDPQSGRAPCCSGIARL</sequence>
<accession>K3YFS5</accession>
<evidence type="ECO:0000313" key="3">
    <source>
        <dbReference type="Proteomes" id="UP000004995"/>
    </source>
</evidence>
<feature type="region of interest" description="Disordered" evidence="1">
    <location>
        <begin position="1"/>
        <end position="32"/>
    </location>
</feature>
<dbReference type="EnsemblPlants" id="KQK97496">
    <property type="protein sequence ID" value="KQK97496"/>
    <property type="gene ID" value="SETIT_013093mg"/>
</dbReference>